<keyword evidence="2" id="KW-0732">Signal</keyword>
<evidence type="ECO:0000256" key="2">
    <source>
        <dbReference type="SAM" id="SignalP"/>
    </source>
</evidence>
<keyword evidence="5" id="KW-1185">Reference proteome</keyword>
<feature type="domain" description="DUF4232" evidence="3">
    <location>
        <begin position="85"/>
        <end position="219"/>
    </location>
</feature>
<reference evidence="4 5" key="1">
    <citation type="journal article" date="2023" name="Int. J. Syst. Evol. Microbiol.">
        <title>Arthrobacter mangrovi sp. nov., an actinobacterium isolated from the rhizosphere of a mangrove.</title>
        <authorList>
            <person name="Hamada M."/>
            <person name="Saitou S."/>
            <person name="Enomoto N."/>
            <person name="Nanri K."/>
            <person name="Hidaka K."/>
            <person name="Miura T."/>
            <person name="Tamura T."/>
        </authorList>
    </citation>
    <scope>NUCLEOTIDE SEQUENCE [LARGE SCALE GENOMIC DNA]</scope>
    <source>
        <strain evidence="4 5">NBRC 112813</strain>
    </source>
</reference>
<gene>
    <name evidence="4" type="ORF">AHIS1636_30330</name>
</gene>
<accession>A0ABQ5MX95</accession>
<comment type="caution">
    <text evidence="4">The sequence shown here is derived from an EMBL/GenBank/DDBJ whole genome shotgun (WGS) entry which is preliminary data.</text>
</comment>
<sequence>MVKRVIAQASAAVSVVGLALLLGGCGQPQETPAETAPASSPASAPAGSASSSAPATESGPGTTAATPETTAAAPETTSAAKTGECKAGQLAAEIRTEPGGGAAGSVYRSLVVTNTGSADCTVRGYPGVSYVGAADQQIGAPADRDPAAKPVTVPLAPGDSAVAQLQQTNADNYGPECDRTDVSAVRVYPPNDTAWLEAAQQTVGCANDEIVLMTVGTFQPA</sequence>
<feature type="region of interest" description="Disordered" evidence="1">
    <location>
        <begin position="28"/>
        <end position="84"/>
    </location>
</feature>
<dbReference type="Proteomes" id="UP001209654">
    <property type="component" value="Unassembled WGS sequence"/>
</dbReference>
<dbReference type="EMBL" id="BRVS01000019">
    <property type="protein sequence ID" value="GLB68591.1"/>
    <property type="molecule type" value="Genomic_DNA"/>
</dbReference>
<evidence type="ECO:0000313" key="4">
    <source>
        <dbReference type="EMBL" id="GLB68591.1"/>
    </source>
</evidence>
<name>A0ABQ5MX95_9MICC</name>
<organism evidence="4 5">
    <name type="scientific">Arthrobacter mangrovi</name>
    <dbReference type="NCBI Taxonomy" id="2966350"/>
    <lineage>
        <taxon>Bacteria</taxon>
        <taxon>Bacillati</taxon>
        <taxon>Actinomycetota</taxon>
        <taxon>Actinomycetes</taxon>
        <taxon>Micrococcales</taxon>
        <taxon>Micrococcaceae</taxon>
        <taxon>Arthrobacter</taxon>
    </lineage>
</organism>
<evidence type="ECO:0000259" key="3">
    <source>
        <dbReference type="Pfam" id="PF14016"/>
    </source>
</evidence>
<dbReference type="RefSeq" id="WP_264796685.1">
    <property type="nucleotide sequence ID" value="NZ_BRVS01000019.1"/>
</dbReference>
<feature type="compositionally biased region" description="Low complexity" evidence="1">
    <location>
        <begin position="30"/>
        <end position="80"/>
    </location>
</feature>
<feature type="signal peptide" evidence="2">
    <location>
        <begin position="1"/>
        <end position="19"/>
    </location>
</feature>
<feature type="chain" id="PRO_5045162235" description="DUF4232 domain-containing protein" evidence="2">
    <location>
        <begin position="20"/>
        <end position="221"/>
    </location>
</feature>
<protein>
    <recommendedName>
        <fullName evidence="3">DUF4232 domain-containing protein</fullName>
    </recommendedName>
</protein>
<dbReference type="Pfam" id="PF14016">
    <property type="entry name" value="DUF4232"/>
    <property type="match status" value="1"/>
</dbReference>
<evidence type="ECO:0000313" key="5">
    <source>
        <dbReference type="Proteomes" id="UP001209654"/>
    </source>
</evidence>
<dbReference type="PROSITE" id="PS51257">
    <property type="entry name" value="PROKAR_LIPOPROTEIN"/>
    <property type="match status" value="1"/>
</dbReference>
<dbReference type="InterPro" id="IPR025326">
    <property type="entry name" value="DUF4232"/>
</dbReference>
<proteinExistence type="predicted"/>
<evidence type="ECO:0000256" key="1">
    <source>
        <dbReference type="SAM" id="MobiDB-lite"/>
    </source>
</evidence>